<dbReference type="InterPro" id="IPR002347">
    <property type="entry name" value="SDR_fam"/>
</dbReference>
<evidence type="ECO:0000256" key="2">
    <source>
        <dbReference type="ARBA" id="ARBA00023002"/>
    </source>
</evidence>
<organism evidence="3 4">
    <name type="scientific">Gordonia hankookensis</name>
    <dbReference type="NCBI Taxonomy" id="589403"/>
    <lineage>
        <taxon>Bacteria</taxon>
        <taxon>Bacillati</taxon>
        <taxon>Actinomycetota</taxon>
        <taxon>Actinomycetes</taxon>
        <taxon>Mycobacteriales</taxon>
        <taxon>Gordoniaceae</taxon>
        <taxon>Gordonia</taxon>
    </lineage>
</organism>
<comment type="similarity">
    <text evidence="1">Belongs to the short-chain dehydrogenases/reductases (SDR) family.</text>
</comment>
<dbReference type="Gene3D" id="3.40.50.720">
    <property type="entry name" value="NAD(P)-binding Rossmann-like Domain"/>
    <property type="match status" value="1"/>
</dbReference>
<evidence type="ECO:0000313" key="3">
    <source>
        <dbReference type="EMBL" id="MBD1322586.1"/>
    </source>
</evidence>
<dbReference type="InterPro" id="IPR051122">
    <property type="entry name" value="SDR_DHRS6-like"/>
</dbReference>
<keyword evidence="4" id="KW-1185">Reference proteome</keyword>
<reference evidence="3 4" key="1">
    <citation type="submission" date="2020-09" db="EMBL/GenBank/DDBJ databases">
        <title>Novel species in genus Gordonia.</title>
        <authorList>
            <person name="Zhang G."/>
        </authorList>
    </citation>
    <scope>NUCLEOTIDE SEQUENCE [LARGE SCALE GENOMIC DNA]</scope>
    <source>
        <strain evidence="3 4">ON-33</strain>
    </source>
</reference>
<evidence type="ECO:0000313" key="4">
    <source>
        <dbReference type="Proteomes" id="UP000602395"/>
    </source>
</evidence>
<dbReference type="PANTHER" id="PTHR43477:SF1">
    <property type="entry name" value="DIHYDROANTICAPSIN 7-DEHYDROGENASE"/>
    <property type="match status" value="1"/>
</dbReference>
<dbReference type="Pfam" id="PF13561">
    <property type="entry name" value="adh_short_C2"/>
    <property type="match status" value="1"/>
</dbReference>
<gene>
    <name evidence="3" type="ORF">IDF66_23650</name>
</gene>
<dbReference type="RefSeq" id="WP_190268878.1">
    <property type="nucleotide sequence ID" value="NZ_BAABAD010000005.1"/>
</dbReference>
<dbReference type="PRINTS" id="PR00081">
    <property type="entry name" value="GDHRDH"/>
</dbReference>
<name>A0ABR7WIM4_9ACTN</name>
<dbReference type="PANTHER" id="PTHR43477">
    <property type="entry name" value="DIHYDROANTICAPSIN 7-DEHYDROGENASE"/>
    <property type="match status" value="1"/>
</dbReference>
<proteinExistence type="inferred from homology"/>
<accession>A0ABR7WIM4</accession>
<sequence length="286" mass="29980">MGTYVVTGAASGIGKACAERLRAAGNSVIGVDLHDVEVIADLSTSGGRRAAIGKVGDLAGGRLDGAVMAAGLGPAAGRERMIAEVNVLGVTELLDSWQAAFAAAGDAKVVVFGSNSTTTTPMVPKRAVRRLMGGELDAAVRQIRRRRGVSGPVAYAASKIAVTHWCRARAVSDDWAGAGVRLNVIAPGPVMTPLLQSQLDSGTGSQVRAFPLPSRRFGTAEQIAEWVLTMLSPAADFLVGSVIVVDGGTDALIRPGDWPRPLPLRSVPRFLWTMYRAPRQGRVARY</sequence>
<dbReference type="InterPro" id="IPR036291">
    <property type="entry name" value="NAD(P)-bd_dom_sf"/>
</dbReference>
<dbReference type="EMBL" id="JACWMS010000006">
    <property type="protein sequence ID" value="MBD1322586.1"/>
    <property type="molecule type" value="Genomic_DNA"/>
</dbReference>
<evidence type="ECO:0000256" key="1">
    <source>
        <dbReference type="ARBA" id="ARBA00006484"/>
    </source>
</evidence>
<dbReference type="SUPFAM" id="SSF51735">
    <property type="entry name" value="NAD(P)-binding Rossmann-fold domains"/>
    <property type="match status" value="1"/>
</dbReference>
<dbReference type="Proteomes" id="UP000602395">
    <property type="component" value="Unassembled WGS sequence"/>
</dbReference>
<protein>
    <submittedName>
        <fullName evidence="3">SDR family oxidoreductase</fullName>
    </submittedName>
</protein>
<keyword evidence="2" id="KW-0560">Oxidoreductase</keyword>
<comment type="caution">
    <text evidence="3">The sequence shown here is derived from an EMBL/GenBank/DDBJ whole genome shotgun (WGS) entry which is preliminary data.</text>
</comment>